<dbReference type="EMBL" id="JARK01001384">
    <property type="protein sequence ID" value="EYC11976.1"/>
    <property type="molecule type" value="Genomic_DNA"/>
</dbReference>
<sequence>MCILYILAALLTGKARQAQEYDKILEIKIYIGAGFNATWRVCSDNAATYLTIPSLWFTIWAIMYLRRCFEKSSTYYYV</sequence>
<feature type="signal peptide" evidence="1">
    <location>
        <begin position="1"/>
        <end position="17"/>
    </location>
</feature>
<gene>
    <name evidence="2" type="primary">Acey_s0048.g1544</name>
    <name evidence="2" type="ORF">Y032_0048g1544</name>
</gene>
<accession>A0A016UAL3</accession>
<reference evidence="3" key="1">
    <citation type="journal article" date="2015" name="Nat. Genet.">
        <title>The genome and transcriptome of the zoonotic hookworm Ancylostoma ceylanicum identify infection-specific gene families.</title>
        <authorList>
            <person name="Schwarz E.M."/>
            <person name="Hu Y."/>
            <person name="Antoshechkin I."/>
            <person name="Miller M.M."/>
            <person name="Sternberg P.W."/>
            <person name="Aroian R.V."/>
        </authorList>
    </citation>
    <scope>NUCLEOTIDE SEQUENCE</scope>
    <source>
        <strain evidence="3">HY135</strain>
    </source>
</reference>
<evidence type="ECO:0000313" key="2">
    <source>
        <dbReference type="EMBL" id="EYC11976.1"/>
    </source>
</evidence>
<proteinExistence type="predicted"/>
<evidence type="ECO:0000256" key="1">
    <source>
        <dbReference type="SAM" id="SignalP"/>
    </source>
</evidence>
<dbReference type="Proteomes" id="UP000024635">
    <property type="component" value="Unassembled WGS sequence"/>
</dbReference>
<evidence type="ECO:0000313" key="3">
    <source>
        <dbReference type="Proteomes" id="UP000024635"/>
    </source>
</evidence>
<comment type="caution">
    <text evidence="2">The sequence shown here is derived from an EMBL/GenBank/DDBJ whole genome shotgun (WGS) entry which is preliminary data.</text>
</comment>
<keyword evidence="1" id="KW-0732">Signal</keyword>
<dbReference type="AlphaFoldDB" id="A0A016UAL3"/>
<keyword evidence="3" id="KW-1185">Reference proteome</keyword>
<protein>
    <submittedName>
        <fullName evidence="2">Uncharacterized protein</fullName>
    </submittedName>
</protein>
<feature type="chain" id="PRO_5001489075" evidence="1">
    <location>
        <begin position="18"/>
        <end position="78"/>
    </location>
</feature>
<organism evidence="2 3">
    <name type="scientific">Ancylostoma ceylanicum</name>
    <dbReference type="NCBI Taxonomy" id="53326"/>
    <lineage>
        <taxon>Eukaryota</taxon>
        <taxon>Metazoa</taxon>
        <taxon>Ecdysozoa</taxon>
        <taxon>Nematoda</taxon>
        <taxon>Chromadorea</taxon>
        <taxon>Rhabditida</taxon>
        <taxon>Rhabditina</taxon>
        <taxon>Rhabditomorpha</taxon>
        <taxon>Strongyloidea</taxon>
        <taxon>Ancylostomatidae</taxon>
        <taxon>Ancylostomatinae</taxon>
        <taxon>Ancylostoma</taxon>
    </lineage>
</organism>
<name>A0A016UAL3_9BILA</name>